<dbReference type="Gene3D" id="2.30.30.760">
    <property type="match status" value="1"/>
</dbReference>
<dbReference type="OrthoDB" id="8596408at2"/>
<gene>
    <name evidence="3" type="ORF">BI347_00120</name>
</gene>
<sequence length="315" mass="33064">MSRLIASLLALPLLAGAGQGRAAESVQAKADVVVDAREARLSDIVVGRWPGASDPALASRVVASGLRIGEPRELSRRQVLMAWQSALGAAAGQWPLDMPERITVTRSGGAPAAGRIEQAARQALEQRLSGACRRAELRPRAEQADAMLPGQGLRLAARVPPSPQLARRMVVWLDAFEGEALYRSWPVWFDVACYRPVLRARREIAKGESLSPDNVEEAVADVAATGRALQSLQGLMAGRALPAGGVLQESDALPLPLVRKGAHVAARVRSGAVELELSAIAVSDGAAGEVVYAKSEKGGAAFKARVAADGAVDVM</sequence>
<keyword evidence="3" id="KW-0969">Cilium</keyword>
<organism evidence="3 4">
    <name type="scientific">Chromobacterium sphagni</name>
    <dbReference type="NCBI Taxonomy" id="1903179"/>
    <lineage>
        <taxon>Bacteria</taxon>
        <taxon>Pseudomonadati</taxon>
        <taxon>Pseudomonadota</taxon>
        <taxon>Betaproteobacteria</taxon>
        <taxon>Neisseriales</taxon>
        <taxon>Chromobacteriaceae</taxon>
        <taxon>Chromobacterium</taxon>
    </lineage>
</organism>
<evidence type="ECO:0000313" key="3">
    <source>
        <dbReference type="EMBL" id="OHX12072.1"/>
    </source>
</evidence>
<comment type="caution">
    <text evidence="3">The sequence shown here is derived from an EMBL/GenBank/DDBJ whole genome shotgun (WGS) entry which is preliminary data.</text>
</comment>
<evidence type="ECO:0000256" key="1">
    <source>
        <dbReference type="SAM" id="SignalP"/>
    </source>
</evidence>
<feature type="chain" id="PRO_5010258588" evidence="1">
    <location>
        <begin position="23"/>
        <end position="315"/>
    </location>
</feature>
<dbReference type="AlphaFoldDB" id="A0A1S1WXS4"/>
<evidence type="ECO:0000313" key="4">
    <source>
        <dbReference type="Proteomes" id="UP000180088"/>
    </source>
</evidence>
<dbReference type="EMBL" id="MKCS01000001">
    <property type="protein sequence ID" value="OHX12072.1"/>
    <property type="molecule type" value="Genomic_DNA"/>
</dbReference>
<protein>
    <submittedName>
        <fullName evidence="3">Flagella basal body P-ring formation protein FlgA</fullName>
    </submittedName>
</protein>
<evidence type="ECO:0000259" key="2">
    <source>
        <dbReference type="Pfam" id="PF13144"/>
    </source>
</evidence>
<dbReference type="GO" id="GO:0044780">
    <property type="term" value="P:bacterial-type flagellum assembly"/>
    <property type="evidence" value="ECO:0007669"/>
    <property type="project" value="InterPro"/>
</dbReference>
<dbReference type="PANTHER" id="PTHR36307:SF1">
    <property type="entry name" value="FLAGELLA BASAL BODY P-RING FORMATION PROTEIN FLGA"/>
    <property type="match status" value="1"/>
</dbReference>
<proteinExistence type="predicted"/>
<feature type="domain" description="Flagella basal body P-ring formation protein FlgA SAF" evidence="2">
    <location>
        <begin position="196"/>
        <end position="314"/>
    </location>
</feature>
<keyword evidence="1" id="KW-0732">Signal</keyword>
<keyword evidence="3" id="KW-0966">Cell projection</keyword>
<dbReference type="STRING" id="1903179.BI347_00120"/>
<dbReference type="InterPro" id="IPR039246">
    <property type="entry name" value="Flagellar_FlgA"/>
</dbReference>
<dbReference type="NCBIfam" id="TIGR03170">
    <property type="entry name" value="flgA_cterm"/>
    <property type="match status" value="1"/>
</dbReference>
<dbReference type="InterPro" id="IPR017585">
    <property type="entry name" value="SAF_FlgA"/>
</dbReference>
<name>A0A1S1WXS4_9NEIS</name>
<keyword evidence="3" id="KW-0282">Flagellum</keyword>
<reference evidence="3 4" key="1">
    <citation type="submission" date="2016-09" db="EMBL/GenBank/DDBJ databases">
        <title>Chromobacterium muskegensis sp. nov., an insecticidal bacterium isolated from Sphagnum bogs.</title>
        <authorList>
            <person name="Sparks M.E."/>
            <person name="Blackburn M.B."/>
            <person name="Gundersen-Rindal D.E."/>
            <person name="Mitchell A."/>
            <person name="Farrar R."/>
            <person name="Kuhar D."/>
        </authorList>
    </citation>
    <scope>NUCLEOTIDE SEQUENCE [LARGE SCALE GENOMIC DNA]</scope>
    <source>
        <strain evidence="3 4">37-2</strain>
    </source>
</reference>
<dbReference type="Proteomes" id="UP000180088">
    <property type="component" value="Unassembled WGS sequence"/>
</dbReference>
<feature type="signal peptide" evidence="1">
    <location>
        <begin position="1"/>
        <end position="22"/>
    </location>
</feature>
<accession>A0A1S1WXS4</accession>
<dbReference type="PANTHER" id="PTHR36307">
    <property type="entry name" value="FLAGELLA BASAL BODY P-RING FORMATION PROTEIN FLGA"/>
    <property type="match status" value="1"/>
</dbReference>
<dbReference type="Pfam" id="PF13144">
    <property type="entry name" value="ChapFlgA"/>
    <property type="match status" value="1"/>
</dbReference>
<dbReference type="RefSeq" id="WP_071115046.1">
    <property type="nucleotide sequence ID" value="NZ_MKCS01000001.1"/>
</dbReference>